<keyword evidence="1" id="KW-0732">Signal</keyword>
<reference evidence="2 3" key="1">
    <citation type="submission" date="2018-08" db="EMBL/GenBank/DDBJ databases">
        <authorList>
            <person name="Muller C M."/>
        </authorList>
    </citation>
    <scope>NUCLEOTIDE SEQUENCE [LARGE SCALE GENOMIC DNA]</scope>
</reference>
<dbReference type="Proteomes" id="UP000324639">
    <property type="component" value="Chromosome Bgt_-02"/>
</dbReference>
<name>A0A9X9PRI4_BLUGR</name>
<gene>
    <name evidence="2" type="ORF">BGT96224V316_LOCUS1700</name>
</gene>
<proteinExistence type="predicted"/>
<organism evidence="2 3">
    <name type="scientific">Blumeria graminis f. sp. tritici</name>
    <dbReference type="NCBI Taxonomy" id="62690"/>
    <lineage>
        <taxon>Eukaryota</taxon>
        <taxon>Fungi</taxon>
        <taxon>Dikarya</taxon>
        <taxon>Ascomycota</taxon>
        <taxon>Pezizomycotina</taxon>
        <taxon>Leotiomycetes</taxon>
        <taxon>Erysiphales</taxon>
        <taxon>Erysiphaceae</taxon>
        <taxon>Blumeria</taxon>
    </lineage>
</organism>
<keyword evidence="3" id="KW-1185">Reference proteome</keyword>
<sequence length="74" mass="8481">MCCWPFRRIFMIIGFLSRFRGTSAGATMWSMVVNNNSKERTSTTSIYSFIYVKASSPPRLIPLLFLCYGTPLVF</sequence>
<accession>A0A9X9PRI4</accession>
<feature type="chain" id="PRO_5040927195" evidence="1">
    <location>
        <begin position="25"/>
        <end position="74"/>
    </location>
</feature>
<evidence type="ECO:0000256" key="1">
    <source>
        <dbReference type="SAM" id="SignalP"/>
    </source>
</evidence>
<evidence type="ECO:0000313" key="2">
    <source>
        <dbReference type="EMBL" id="VCU40338.1"/>
    </source>
</evidence>
<dbReference type="AlphaFoldDB" id="A0A9X9PRI4"/>
<evidence type="ECO:0000313" key="3">
    <source>
        <dbReference type="Proteomes" id="UP000324639"/>
    </source>
</evidence>
<dbReference type="EMBL" id="LR026985">
    <property type="protein sequence ID" value="VCU40338.1"/>
    <property type="molecule type" value="Genomic_DNA"/>
</dbReference>
<protein>
    <submittedName>
        <fullName evidence="2">BgtTE-56007</fullName>
    </submittedName>
</protein>
<feature type="signal peptide" evidence="1">
    <location>
        <begin position="1"/>
        <end position="24"/>
    </location>
</feature>